<reference evidence="1 2" key="1">
    <citation type="journal article" date="2018" name="Int. J. Syst. Evol. Microbiol.">
        <title>Pseudooceanicola lipolyticus sp. nov., a marine alphaproteobacterium, reclassification of Oceanicola flagellatus as Pseudooceanicola flagellatus comb. nov. and emended description of the genus Pseudooceanicola.</title>
        <authorList>
            <person name="Huang M.-M."/>
            <person name="Guo L.-L."/>
            <person name="Wu Y.-H."/>
            <person name="Lai Q.-L."/>
            <person name="Shao Z.-Z."/>
            <person name="Wang C.-S."/>
            <person name="Wu M."/>
            <person name="Xu X.-W."/>
        </authorList>
    </citation>
    <scope>NUCLEOTIDE SEQUENCE [LARGE SCALE GENOMIC DNA]</scope>
    <source>
        <strain evidence="1 2">Ar-45</strain>
    </source>
</reference>
<accession>A0ABX4MQB4</accession>
<dbReference type="EMBL" id="PGTD01000015">
    <property type="protein sequence ID" value="PJE29993.1"/>
    <property type="molecule type" value="Genomic_DNA"/>
</dbReference>
<sequence length="323" mass="36455">MKALPPADLTASLEGLGRNEWRARLAGIARARGAFRELGGDHFAAYVAGGETLLVTFETQAGIQGLTEEGQPMGWRMVREEGWSHLCIVSEGDTWFRDAAVYEYVDELIDEGFFEAFEQVLFFGAGPCAYAACAFSVAAPGALVLAIQPQATLNPELTEWDERFREMRRLDFTSRYGYAPDMLDACAHAWVLYDPVERLDAMHAALFARPNVTLLRLRHMGAALQGSLLRMGMLHTLLRLASQERLEPRVFATLYRRRRRYPPYLRNLLSSLEAEGREVLIQALCRNVTSRMNLPRFRRRLQDAAGRSIPDGAPMRRAMDQLD</sequence>
<dbReference type="Proteomes" id="UP000231702">
    <property type="component" value="Unassembled WGS sequence"/>
</dbReference>
<comment type="caution">
    <text evidence="1">The sequence shown here is derived from an EMBL/GenBank/DDBJ whole genome shotgun (WGS) entry which is preliminary data.</text>
</comment>
<evidence type="ECO:0000313" key="1">
    <source>
        <dbReference type="EMBL" id="PJE29993.1"/>
    </source>
</evidence>
<gene>
    <name evidence="1" type="ORF">CVM39_07970</name>
</gene>
<keyword evidence="2" id="KW-1185">Reference proteome</keyword>
<protein>
    <submittedName>
        <fullName evidence="1">Phosphoadenosine phosphosulfate reductase</fullName>
    </submittedName>
</protein>
<name>A0ABX4MQB4_9RHOB</name>
<organism evidence="1 2">
    <name type="scientific">Pseudooceanicola antarcticus</name>
    <dbReference type="NCBI Taxonomy" id="1247613"/>
    <lineage>
        <taxon>Bacteria</taxon>
        <taxon>Pseudomonadati</taxon>
        <taxon>Pseudomonadota</taxon>
        <taxon>Alphaproteobacteria</taxon>
        <taxon>Rhodobacterales</taxon>
        <taxon>Paracoccaceae</taxon>
        <taxon>Pseudooceanicola</taxon>
    </lineage>
</organism>
<proteinExistence type="predicted"/>
<evidence type="ECO:0000313" key="2">
    <source>
        <dbReference type="Proteomes" id="UP000231702"/>
    </source>
</evidence>